<dbReference type="Gene3D" id="1.10.3230.30">
    <property type="entry name" value="Phage gp6-like head-tail connector protein"/>
    <property type="match status" value="1"/>
</dbReference>
<evidence type="ECO:0008006" key="3">
    <source>
        <dbReference type="Google" id="ProtNLM"/>
    </source>
</evidence>
<dbReference type="NCBIfam" id="TIGR02215">
    <property type="entry name" value="phage_chp_gp8"/>
    <property type="match status" value="1"/>
</dbReference>
<evidence type="ECO:0000313" key="1">
    <source>
        <dbReference type="EMBL" id="SIN79613.1"/>
    </source>
</evidence>
<dbReference type="InterPro" id="IPR011738">
    <property type="entry name" value="Phage_CHP"/>
</dbReference>
<protein>
    <recommendedName>
        <fullName evidence="3">PhiE125 gp8 family phage protein</fullName>
    </recommendedName>
</protein>
<dbReference type="EMBL" id="FSQX01000001">
    <property type="protein sequence ID" value="SIN79613.1"/>
    <property type="molecule type" value="Genomic_DNA"/>
</dbReference>
<evidence type="ECO:0000313" key="2">
    <source>
        <dbReference type="Proteomes" id="UP000185024"/>
    </source>
</evidence>
<accession>A0A1N6IPP2</accession>
<dbReference type="AlphaFoldDB" id="A0A1N6IPP2"/>
<sequence>MMRSTLVAPPSVEPVSVAEAKVQAVIEHDEHDDMVSRLIMAARQEAEQLTGRALITQTWQQRGNPHGGTLELRRWPALEVVSVSDSRGELPTTEWAAQLGESPVVEPVDRFEGLVTVVYKAGYGAEPEDVPAPIRQWILATAASLYEHRERAVAGTITAKHDFLDGLLDTYVVQPV</sequence>
<name>A0A1N6IPP2_9GAMM</name>
<dbReference type="Proteomes" id="UP000185024">
    <property type="component" value="Unassembled WGS sequence"/>
</dbReference>
<reference evidence="1 2" key="1">
    <citation type="submission" date="2016-11" db="EMBL/GenBank/DDBJ databases">
        <authorList>
            <person name="Jaros S."/>
            <person name="Januszkiewicz K."/>
            <person name="Wedrychowicz H."/>
        </authorList>
    </citation>
    <scope>NUCLEOTIDE SEQUENCE [LARGE SCALE GENOMIC DNA]</scope>
    <source>
        <strain evidence="1 2">ACAM 239</strain>
    </source>
</reference>
<proteinExistence type="predicted"/>
<dbReference type="RefSeq" id="WP_074211122.1">
    <property type="nucleotide sequence ID" value="NZ_BJOI01000040.1"/>
</dbReference>
<gene>
    <name evidence="1" type="ORF">SAMN05878438_3600</name>
</gene>
<dbReference type="GeneID" id="97277463"/>
<dbReference type="CDD" id="cd08054">
    <property type="entry name" value="gp6"/>
    <property type="match status" value="1"/>
</dbReference>
<organism evidence="1 2">
    <name type="scientific">Vreelandella aquamarina</name>
    <dbReference type="NCBI Taxonomy" id="77097"/>
    <lineage>
        <taxon>Bacteria</taxon>
        <taxon>Pseudomonadati</taxon>
        <taxon>Pseudomonadota</taxon>
        <taxon>Gammaproteobacteria</taxon>
        <taxon>Oceanospirillales</taxon>
        <taxon>Halomonadaceae</taxon>
        <taxon>Vreelandella</taxon>
    </lineage>
</organism>